<comment type="caution">
    <text evidence="2">The sequence shown here is derived from an EMBL/GenBank/DDBJ whole genome shotgun (WGS) entry which is preliminary data.</text>
</comment>
<keyword evidence="3" id="KW-1185">Reference proteome</keyword>
<dbReference type="EMBL" id="JAFNEN010000281">
    <property type="protein sequence ID" value="KAG8187019.1"/>
    <property type="molecule type" value="Genomic_DNA"/>
</dbReference>
<gene>
    <name evidence="2" type="ORF">JTE90_019229</name>
</gene>
<name>A0AAV6US41_9ARAC</name>
<proteinExistence type="predicted"/>
<feature type="region of interest" description="Disordered" evidence="1">
    <location>
        <begin position="32"/>
        <end position="89"/>
    </location>
</feature>
<sequence>MDGRSKGHEPTKLYPSKPTILRRLLPLLERGRRRRCRRNRAKHSATGEREGDVHPCAGSKADSKEKSNEVSELEEDDDPGIGRGGTTRRRFQAESVHLGAFPAASFASTSTLVWTG</sequence>
<evidence type="ECO:0000313" key="3">
    <source>
        <dbReference type="Proteomes" id="UP000827092"/>
    </source>
</evidence>
<evidence type="ECO:0000313" key="2">
    <source>
        <dbReference type="EMBL" id="KAG8187019.1"/>
    </source>
</evidence>
<accession>A0AAV6US41</accession>
<dbReference type="Proteomes" id="UP000827092">
    <property type="component" value="Unassembled WGS sequence"/>
</dbReference>
<dbReference type="AlphaFoldDB" id="A0AAV6US41"/>
<protein>
    <submittedName>
        <fullName evidence="2">Uncharacterized protein</fullName>
    </submittedName>
</protein>
<reference evidence="2 3" key="1">
    <citation type="journal article" date="2022" name="Nat. Ecol. Evol.">
        <title>A masculinizing supergene underlies an exaggerated male reproductive morph in a spider.</title>
        <authorList>
            <person name="Hendrickx F."/>
            <person name="De Corte Z."/>
            <person name="Sonet G."/>
            <person name="Van Belleghem S.M."/>
            <person name="Kostlbacher S."/>
            <person name="Vangestel C."/>
        </authorList>
    </citation>
    <scope>NUCLEOTIDE SEQUENCE [LARGE SCALE GENOMIC DNA]</scope>
    <source>
        <strain evidence="2">W744_W776</strain>
    </source>
</reference>
<organism evidence="2 3">
    <name type="scientific">Oedothorax gibbosus</name>
    <dbReference type="NCBI Taxonomy" id="931172"/>
    <lineage>
        <taxon>Eukaryota</taxon>
        <taxon>Metazoa</taxon>
        <taxon>Ecdysozoa</taxon>
        <taxon>Arthropoda</taxon>
        <taxon>Chelicerata</taxon>
        <taxon>Arachnida</taxon>
        <taxon>Araneae</taxon>
        <taxon>Araneomorphae</taxon>
        <taxon>Entelegynae</taxon>
        <taxon>Araneoidea</taxon>
        <taxon>Linyphiidae</taxon>
        <taxon>Erigoninae</taxon>
        <taxon>Oedothorax</taxon>
    </lineage>
</organism>
<feature type="compositionally biased region" description="Basic residues" evidence="1">
    <location>
        <begin position="32"/>
        <end position="43"/>
    </location>
</feature>
<evidence type="ECO:0000256" key="1">
    <source>
        <dbReference type="SAM" id="MobiDB-lite"/>
    </source>
</evidence>